<sequence>MRLTLTRRSNESEHDKNVLYVTVVCPDIEDPKISIESKSLKVHGKDKHGKEYALDLEFFAEVEAEATKQRHTGLNLFFIFQKKEDKAEFWPRLTSSKAKQHNIRTDFDKWVDEDEQDEALEMRKISTIASAD</sequence>
<dbReference type="Gene3D" id="2.60.40.790">
    <property type="match status" value="1"/>
</dbReference>
<proteinExistence type="inferred from homology"/>
<protein>
    <submittedName>
        <fullName evidence="3">HSP20-like chaperone</fullName>
    </submittedName>
</protein>
<dbReference type="InterPro" id="IPR045250">
    <property type="entry name" value="p23-like"/>
</dbReference>
<dbReference type="EMBL" id="MCFI01000004">
    <property type="protein sequence ID" value="ORY85753.1"/>
    <property type="molecule type" value="Genomic_DNA"/>
</dbReference>
<evidence type="ECO:0000256" key="1">
    <source>
        <dbReference type="ARBA" id="ARBA00025733"/>
    </source>
</evidence>
<dbReference type="SUPFAM" id="SSF49764">
    <property type="entry name" value="HSP20-like chaperones"/>
    <property type="match status" value="1"/>
</dbReference>
<dbReference type="GO" id="GO:0005634">
    <property type="term" value="C:nucleus"/>
    <property type="evidence" value="ECO:0007669"/>
    <property type="project" value="TreeGrafter"/>
</dbReference>
<dbReference type="STRING" id="56484.A0A1Y2FP55"/>
<reference evidence="3 4" key="1">
    <citation type="submission" date="2016-07" db="EMBL/GenBank/DDBJ databases">
        <title>Pervasive Adenine N6-methylation of Active Genes in Fungi.</title>
        <authorList>
            <consortium name="DOE Joint Genome Institute"/>
            <person name="Mondo S.J."/>
            <person name="Dannebaum R.O."/>
            <person name="Kuo R.C."/>
            <person name="Labutti K."/>
            <person name="Haridas S."/>
            <person name="Kuo A."/>
            <person name="Salamov A."/>
            <person name="Ahrendt S.R."/>
            <person name="Lipzen A."/>
            <person name="Sullivan W."/>
            <person name="Andreopoulos W.B."/>
            <person name="Clum A."/>
            <person name="Lindquist E."/>
            <person name="Daum C."/>
            <person name="Ramamoorthy G.K."/>
            <person name="Gryganskyi A."/>
            <person name="Culley D."/>
            <person name="Magnuson J.K."/>
            <person name="James T.Y."/>
            <person name="O'Malley M.A."/>
            <person name="Stajich J.E."/>
            <person name="Spatafora J.W."/>
            <person name="Visel A."/>
            <person name="Grigoriev I.V."/>
        </authorList>
    </citation>
    <scope>NUCLEOTIDE SEQUENCE [LARGE SCALE GENOMIC DNA]</scope>
    <source>
        <strain evidence="3 4">12-1054</strain>
    </source>
</reference>
<dbReference type="GO" id="GO:0005829">
    <property type="term" value="C:cytosol"/>
    <property type="evidence" value="ECO:0007669"/>
    <property type="project" value="TreeGrafter"/>
</dbReference>
<dbReference type="OMA" id="IEHKVTD"/>
<comment type="caution">
    <text evidence="3">The sequence shown here is derived from an EMBL/GenBank/DDBJ whole genome shotgun (WGS) entry which is preliminary data.</text>
</comment>
<dbReference type="PANTHER" id="PTHR22932">
    <property type="entry name" value="TELOMERASE-BINDING PROTEIN P23 HSP90 CO-CHAPERONE"/>
    <property type="match status" value="1"/>
</dbReference>
<dbReference type="GO" id="GO:0051879">
    <property type="term" value="F:Hsp90 protein binding"/>
    <property type="evidence" value="ECO:0007669"/>
    <property type="project" value="InterPro"/>
</dbReference>
<dbReference type="GO" id="GO:0006457">
    <property type="term" value="P:protein folding"/>
    <property type="evidence" value="ECO:0007669"/>
    <property type="project" value="TreeGrafter"/>
</dbReference>
<evidence type="ECO:0000313" key="3">
    <source>
        <dbReference type="EMBL" id="ORY85753.1"/>
    </source>
</evidence>
<dbReference type="PANTHER" id="PTHR22932:SF1">
    <property type="entry name" value="CO-CHAPERONE PROTEIN DAF-41"/>
    <property type="match status" value="1"/>
</dbReference>
<feature type="domain" description="CS" evidence="2">
    <location>
        <begin position="1"/>
        <end position="94"/>
    </location>
</feature>
<gene>
    <name evidence="3" type="ORF">BCR37DRAFT_377463</name>
</gene>
<dbReference type="Proteomes" id="UP000193685">
    <property type="component" value="Unassembled WGS sequence"/>
</dbReference>
<evidence type="ECO:0000313" key="4">
    <source>
        <dbReference type="Proteomes" id="UP000193685"/>
    </source>
</evidence>
<dbReference type="InterPro" id="IPR008978">
    <property type="entry name" value="HSP20-like_chaperone"/>
</dbReference>
<dbReference type="CDD" id="cd06465">
    <property type="entry name" value="p23_hB-ind1_like"/>
    <property type="match status" value="1"/>
</dbReference>
<evidence type="ECO:0000259" key="2">
    <source>
        <dbReference type="PROSITE" id="PS51203"/>
    </source>
</evidence>
<name>A0A1Y2FP55_PROLT</name>
<organism evidence="3 4">
    <name type="scientific">Protomyces lactucae-debilis</name>
    <dbReference type="NCBI Taxonomy" id="2754530"/>
    <lineage>
        <taxon>Eukaryota</taxon>
        <taxon>Fungi</taxon>
        <taxon>Dikarya</taxon>
        <taxon>Ascomycota</taxon>
        <taxon>Taphrinomycotina</taxon>
        <taxon>Taphrinomycetes</taxon>
        <taxon>Taphrinales</taxon>
        <taxon>Protomycetaceae</taxon>
        <taxon>Protomyces</taxon>
    </lineage>
</organism>
<keyword evidence="4" id="KW-1185">Reference proteome</keyword>
<comment type="similarity">
    <text evidence="1">Belongs to the p23/wos2 family.</text>
</comment>
<dbReference type="GO" id="GO:0051131">
    <property type="term" value="P:chaperone-mediated protein complex assembly"/>
    <property type="evidence" value="ECO:0007669"/>
    <property type="project" value="TreeGrafter"/>
</dbReference>
<dbReference type="GO" id="GO:0051087">
    <property type="term" value="F:protein-folding chaperone binding"/>
    <property type="evidence" value="ECO:0007669"/>
    <property type="project" value="TreeGrafter"/>
</dbReference>
<dbReference type="OrthoDB" id="1564555at2759"/>
<dbReference type="AlphaFoldDB" id="A0A1Y2FP55"/>
<dbReference type="GeneID" id="63785433"/>
<accession>A0A1Y2FP55</accession>
<dbReference type="PROSITE" id="PS51203">
    <property type="entry name" value="CS"/>
    <property type="match status" value="1"/>
</dbReference>
<dbReference type="InterPro" id="IPR007052">
    <property type="entry name" value="CS_dom"/>
</dbReference>
<dbReference type="RefSeq" id="XP_040727235.1">
    <property type="nucleotide sequence ID" value="XM_040868834.1"/>
</dbReference>